<evidence type="ECO:0000313" key="4">
    <source>
        <dbReference type="Proteomes" id="UP001610444"/>
    </source>
</evidence>
<dbReference type="Proteomes" id="UP001610444">
    <property type="component" value="Unassembled WGS sequence"/>
</dbReference>
<evidence type="ECO:0000256" key="1">
    <source>
        <dbReference type="SAM" id="Coils"/>
    </source>
</evidence>
<protein>
    <submittedName>
        <fullName evidence="3">Uncharacterized protein</fullName>
    </submittedName>
</protein>
<dbReference type="EMBL" id="JBFXLR010000068">
    <property type="protein sequence ID" value="KAL2840119.1"/>
    <property type="molecule type" value="Genomic_DNA"/>
</dbReference>
<evidence type="ECO:0000256" key="2">
    <source>
        <dbReference type="SAM" id="MobiDB-lite"/>
    </source>
</evidence>
<feature type="coiled-coil region" evidence="1">
    <location>
        <begin position="410"/>
        <end position="444"/>
    </location>
</feature>
<sequence length="491" mass="53123">MSEPSNAKTHWTRGEKDRVTRLSKSQVDDEYLSDYASENDQSALQSSAKKRKFDETDVDAADEDLKTRSKMVKPFGIATDVEEYDFHASHGTKRAFTPESVSIHTDDTTDGEDEWSTDLEYIEEVKYDDGDQGKEEGEADGEEDGGEEAEGVVEEEKEESAGSTTPTYTPKSSATISRVNASATATGSSGASAAAMAIKAGAGDPPRHATETGELSFTTEGAQTPDGWPRGYRSLSQLAADSAASTHPRPTVRCVATSHNGTGTPTSYQPRNVSFASTTSYQPGNTSFTSGTHHVNNWTAINRSTEGITPTSWQPLQDSFTRARTSSLLAAESSLYKGISQLITRPTTEKANAVEAPTSTQIHRESALRINLSSLVGNSQAPEHRPIGPPVEDDVHSRAATFGEVLEMVEKEKEAKHLEIEEEIRGLEQQIEILREQSKAAKSQSARAGELLDRLQLPGGWADLNPFEVFDLISGVVGSETDDAGEEPKTF</sequence>
<keyword evidence="4" id="KW-1185">Reference proteome</keyword>
<proteinExistence type="predicted"/>
<feature type="compositionally biased region" description="Acidic residues" evidence="2">
    <location>
        <begin position="108"/>
        <end position="122"/>
    </location>
</feature>
<name>A0ABR4JKN0_9EURO</name>
<feature type="compositionally biased region" description="Basic and acidic residues" evidence="2">
    <location>
        <begin position="123"/>
        <end position="136"/>
    </location>
</feature>
<reference evidence="3 4" key="1">
    <citation type="submission" date="2024-07" db="EMBL/GenBank/DDBJ databases">
        <title>Section-level genome sequencing and comparative genomics of Aspergillus sections Usti and Cavernicolus.</title>
        <authorList>
            <consortium name="Lawrence Berkeley National Laboratory"/>
            <person name="Nybo J.L."/>
            <person name="Vesth T.C."/>
            <person name="Theobald S."/>
            <person name="Frisvad J.C."/>
            <person name="Larsen T.O."/>
            <person name="Kjaerboelling I."/>
            <person name="Rothschild-Mancinelli K."/>
            <person name="Lyhne E.K."/>
            <person name="Kogle M.E."/>
            <person name="Barry K."/>
            <person name="Clum A."/>
            <person name="Na H."/>
            <person name="Ledsgaard L."/>
            <person name="Lin J."/>
            <person name="Lipzen A."/>
            <person name="Kuo A."/>
            <person name="Riley R."/>
            <person name="Mondo S."/>
            <person name="LaButti K."/>
            <person name="Haridas S."/>
            <person name="Pangalinan J."/>
            <person name="Salamov A.A."/>
            <person name="Simmons B.A."/>
            <person name="Magnuson J.K."/>
            <person name="Chen J."/>
            <person name="Drula E."/>
            <person name="Henrissat B."/>
            <person name="Wiebenga A."/>
            <person name="Lubbers R.J."/>
            <person name="Gomes A.C."/>
            <person name="Macurrencykelacurrency M.R."/>
            <person name="Stajich J."/>
            <person name="Grigoriev I.V."/>
            <person name="Mortensen U.H."/>
            <person name="De vries R.P."/>
            <person name="Baker S.E."/>
            <person name="Andersen M.R."/>
        </authorList>
    </citation>
    <scope>NUCLEOTIDE SEQUENCE [LARGE SCALE GENOMIC DNA]</scope>
    <source>
        <strain evidence="3 4">CBS 756.74</strain>
    </source>
</reference>
<feature type="region of interest" description="Disordered" evidence="2">
    <location>
        <begin position="1"/>
        <end position="67"/>
    </location>
</feature>
<gene>
    <name evidence="3" type="ORF">BJX68DRAFT_271823</name>
</gene>
<feature type="compositionally biased region" description="Polar residues" evidence="2">
    <location>
        <begin position="36"/>
        <end position="47"/>
    </location>
</feature>
<feature type="compositionally biased region" description="Acidic residues" evidence="2">
    <location>
        <begin position="137"/>
        <end position="158"/>
    </location>
</feature>
<dbReference type="GeneID" id="98162205"/>
<dbReference type="RefSeq" id="XP_070893888.1">
    <property type="nucleotide sequence ID" value="XM_071047041.1"/>
</dbReference>
<feature type="region of interest" description="Disordered" evidence="2">
    <location>
        <begin position="89"/>
        <end position="175"/>
    </location>
</feature>
<keyword evidence="1" id="KW-0175">Coiled coil</keyword>
<feature type="compositionally biased region" description="Polar residues" evidence="2">
    <location>
        <begin position="161"/>
        <end position="175"/>
    </location>
</feature>
<comment type="caution">
    <text evidence="3">The sequence shown here is derived from an EMBL/GenBank/DDBJ whole genome shotgun (WGS) entry which is preliminary data.</text>
</comment>
<accession>A0ABR4JKN0</accession>
<evidence type="ECO:0000313" key="3">
    <source>
        <dbReference type="EMBL" id="KAL2840119.1"/>
    </source>
</evidence>
<organism evidence="3 4">
    <name type="scientific">Aspergillus pseudodeflectus</name>
    <dbReference type="NCBI Taxonomy" id="176178"/>
    <lineage>
        <taxon>Eukaryota</taxon>
        <taxon>Fungi</taxon>
        <taxon>Dikarya</taxon>
        <taxon>Ascomycota</taxon>
        <taxon>Pezizomycotina</taxon>
        <taxon>Eurotiomycetes</taxon>
        <taxon>Eurotiomycetidae</taxon>
        <taxon>Eurotiales</taxon>
        <taxon>Aspergillaceae</taxon>
        <taxon>Aspergillus</taxon>
        <taxon>Aspergillus subgen. Nidulantes</taxon>
    </lineage>
</organism>